<evidence type="ECO:0000256" key="1">
    <source>
        <dbReference type="PROSITE-ProRule" id="PRU00520"/>
    </source>
</evidence>
<name>A0A2G9YB38_9BACT</name>
<sequence>LLPKQAPPASEILQIKTEEVPSAGCTDFRIVRSQSRRRGELFVPPDIAACPNCLSEMEERTDRRFQYPFINCTNCGPRYSIISGLPYDRSKTAMSEFRICGVCRKEYLNPADRRYHAEPVACPVCGPEVALRYQKVTIATKESAIKKAIDLLRQGRILAVKGIGGFHIICDAHSETTVRKLRERKNRPIKPLALMAESGETIVRYALVSPEDQRVLSGPARPILLLRKKNPSDDLLAPSIAPDNNYYGFFLPYAPLQFLLF</sequence>
<gene>
    <name evidence="4" type="ORF">COX46_02220</name>
</gene>
<evidence type="ECO:0000313" key="5">
    <source>
        <dbReference type="Proteomes" id="UP000230392"/>
    </source>
</evidence>
<organism evidence="4 5">
    <name type="scientific">bacterium (Candidatus Ratteibacteria) CG23_combo_of_CG06-09_8_20_14_all_48_7</name>
    <dbReference type="NCBI Taxonomy" id="2014292"/>
    <lineage>
        <taxon>Bacteria</taxon>
        <taxon>Candidatus Ratteibacteria</taxon>
    </lineage>
</organism>
<dbReference type="PANTHER" id="PTHR42959:SF1">
    <property type="entry name" value="CARBAMOYLTRANSFERASE HYPF"/>
    <property type="match status" value="1"/>
</dbReference>
<feature type="non-terminal residue" evidence="4">
    <location>
        <position position="1"/>
    </location>
</feature>
<dbReference type="PANTHER" id="PTHR42959">
    <property type="entry name" value="CARBAMOYLTRANSFERASE"/>
    <property type="match status" value="1"/>
</dbReference>
<dbReference type="GO" id="GO:0003725">
    <property type="term" value="F:double-stranded RNA binding"/>
    <property type="evidence" value="ECO:0007669"/>
    <property type="project" value="InterPro"/>
</dbReference>
<dbReference type="InterPro" id="IPR051060">
    <property type="entry name" value="Carbamoyltrans_HypF-like"/>
</dbReference>
<evidence type="ECO:0000259" key="3">
    <source>
        <dbReference type="PROSITE" id="PS51163"/>
    </source>
</evidence>
<dbReference type="InterPro" id="IPR011125">
    <property type="entry name" value="Znf_HypF"/>
</dbReference>
<comment type="caution">
    <text evidence="1">Lacks conserved residue(s) required for the propagation of feature annotation.</text>
</comment>
<proteinExistence type="predicted"/>
<feature type="domain" description="YrdC-like" evidence="3">
    <location>
        <begin position="142"/>
        <end position="261"/>
    </location>
</feature>
<evidence type="ECO:0000259" key="2">
    <source>
        <dbReference type="PROSITE" id="PS51160"/>
    </source>
</evidence>
<dbReference type="SUPFAM" id="SSF55821">
    <property type="entry name" value="YrdC/RibB"/>
    <property type="match status" value="1"/>
</dbReference>
<dbReference type="AlphaFoldDB" id="A0A2G9YB38"/>
<feature type="domain" description="Acylphosphatase-like" evidence="2">
    <location>
        <begin position="1"/>
        <end position="32"/>
    </location>
</feature>
<dbReference type="PROSITE" id="PS51160">
    <property type="entry name" value="ACYLPHOSPHATASE_3"/>
    <property type="match status" value="1"/>
</dbReference>
<reference evidence="4 5" key="1">
    <citation type="submission" date="2017-09" db="EMBL/GenBank/DDBJ databases">
        <title>Depth-based differentiation of microbial function through sediment-hosted aquifers and enrichment of novel symbionts in the deep terrestrial subsurface.</title>
        <authorList>
            <person name="Probst A.J."/>
            <person name="Ladd B."/>
            <person name="Jarett J.K."/>
            <person name="Geller-Mcgrath D.E."/>
            <person name="Sieber C.M."/>
            <person name="Emerson J.B."/>
            <person name="Anantharaman K."/>
            <person name="Thomas B.C."/>
            <person name="Malmstrom R."/>
            <person name="Stieglmeier M."/>
            <person name="Klingl A."/>
            <person name="Woyke T."/>
            <person name="Ryan C.M."/>
            <person name="Banfield J.F."/>
        </authorList>
    </citation>
    <scope>NUCLEOTIDE SEQUENCE [LARGE SCALE GENOMIC DNA]</scope>
    <source>
        <strain evidence="4">CG23_combo_of_CG06-09_8_20_14_all_48_7</strain>
    </source>
</reference>
<dbReference type="InterPro" id="IPR006070">
    <property type="entry name" value="Sua5-like_dom"/>
</dbReference>
<dbReference type="GO" id="GO:0016743">
    <property type="term" value="F:carboxyl- or carbamoyltransferase activity"/>
    <property type="evidence" value="ECO:0007669"/>
    <property type="project" value="TreeGrafter"/>
</dbReference>
<dbReference type="Pfam" id="PF01300">
    <property type="entry name" value="Sua5_yciO_yrdC"/>
    <property type="match status" value="1"/>
</dbReference>
<dbReference type="GO" id="GO:0051604">
    <property type="term" value="P:protein maturation"/>
    <property type="evidence" value="ECO:0007669"/>
    <property type="project" value="TreeGrafter"/>
</dbReference>
<dbReference type="Pfam" id="PF07503">
    <property type="entry name" value="zf-HYPF"/>
    <property type="match status" value="2"/>
</dbReference>
<dbReference type="Gene3D" id="3.90.870.50">
    <property type="match status" value="1"/>
</dbReference>
<dbReference type="EMBL" id="PCRF01000105">
    <property type="protein sequence ID" value="PIP16435.1"/>
    <property type="molecule type" value="Genomic_DNA"/>
</dbReference>
<comment type="caution">
    <text evidence="4">The sequence shown here is derived from an EMBL/GenBank/DDBJ whole genome shotgun (WGS) entry which is preliminary data.</text>
</comment>
<dbReference type="Proteomes" id="UP000230392">
    <property type="component" value="Unassembled WGS sequence"/>
</dbReference>
<feature type="non-terminal residue" evidence="4">
    <location>
        <position position="261"/>
    </location>
</feature>
<protein>
    <submittedName>
        <fullName evidence="4">Carbamoyltransferase HypF</fullName>
    </submittedName>
</protein>
<dbReference type="PROSITE" id="PS51163">
    <property type="entry name" value="YRDC"/>
    <property type="match status" value="1"/>
</dbReference>
<dbReference type="InterPro" id="IPR001792">
    <property type="entry name" value="Acylphosphatase-like_dom"/>
</dbReference>
<evidence type="ECO:0000313" key="4">
    <source>
        <dbReference type="EMBL" id="PIP16435.1"/>
    </source>
</evidence>
<dbReference type="InterPro" id="IPR017945">
    <property type="entry name" value="DHBP_synth_RibB-like_a/b_dom"/>
</dbReference>
<accession>A0A2G9YB38</accession>
<keyword evidence="4" id="KW-0808">Transferase</keyword>
<dbReference type="GO" id="GO:0008270">
    <property type="term" value="F:zinc ion binding"/>
    <property type="evidence" value="ECO:0007669"/>
    <property type="project" value="InterPro"/>
</dbReference>